<dbReference type="Gene3D" id="2.60.40.1760">
    <property type="entry name" value="glycosyl hydrolase (family 31)"/>
    <property type="match status" value="1"/>
</dbReference>
<reference evidence="1" key="1">
    <citation type="submission" date="2018-02" db="EMBL/GenBank/DDBJ databases">
        <authorList>
            <person name="Cohen D.B."/>
            <person name="Kent A.D."/>
        </authorList>
    </citation>
    <scope>NUCLEOTIDE SEQUENCE</scope>
</reference>
<sequence>MLVFQICAITPCDAWVTTLQPFHTYPYILMTKPDFHSPHNASDDVVFHTSSTFLIFKDQYIQLSFSLPNAMNGTKFKSCPTLAISPNFQ</sequence>
<protein>
    <submittedName>
        <fullName evidence="1">Uncharacterized protein</fullName>
    </submittedName>
</protein>
<dbReference type="EMBL" id="OIVN01003957">
    <property type="protein sequence ID" value="SPD14569.1"/>
    <property type="molecule type" value="Genomic_DNA"/>
</dbReference>
<name>A0A2N9HSF2_FAGSY</name>
<dbReference type="AlphaFoldDB" id="A0A2N9HSF2"/>
<proteinExistence type="predicted"/>
<evidence type="ECO:0000313" key="1">
    <source>
        <dbReference type="EMBL" id="SPD14569.1"/>
    </source>
</evidence>
<organism evidence="1">
    <name type="scientific">Fagus sylvatica</name>
    <name type="common">Beechnut</name>
    <dbReference type="NCBI Taxonomy" id="28930"/>
    <lineage>
        <taxon>Eukaryota</taxon>
        <taxon>Viridiplantae</taxon>
        <taxon>Streptophyta</taxon>
        <taxon>Embryophyta</taxon>
        <taxon>Tracheophyta</taxon>
        <taxon>Spermatophyta</taxon>
        <taxon>Magnoliopsida</taxon>
        <taxon>eudicotyledons</taxon>
        <taxon>Gunneridae</taxon>
        <taxon>Pentapetalae</taxon>
        <taxon>rosids</taxon>
        <taxon>fabids</taxon>
        <taxon>Fagales</taxon>
        <taxon>Fagaceae</taxon>
        <taxon>Fagus</taxon>
    </lineage>
</organism>
<accession>A0A2N9HSF2</accession>
<gene>
    <name evidence="1" type="ORF">FSB_LOCUS42451</name>
</gene>